<keyword evidence="1 3" id="KW-0378">Hydrolase</keyword>
<dbReference type="Pfam" id="PF07859">
    <property type="entry name" value="Abhydrolase_3"/>
    <property type="match status" value="1"/>
</dbReference>
<dbReference type="InterPro" id="IPR050300">
    <property type="entry name" value="GDXG_lipolytic_enzyme"/>
</dbReference>
<keyword evidence="4" id="KW-1185">Reference proteome</keyword>
<accession>A0ABP4VTE1</accession>
<proteinExistence type="predicted"/>
<comment type="caution">
    <text evidence="3">The sequence shown here is derived from an EMBL/GenBank/DDBJ whole genome shotgun (WGS) entry which is preliminary data.</text>
</comment>
<gene>
    <name evidence="3" type="ORF">GCM10009710_13680</name>
</gene>
<dbReference type="PANTHER" id="PTHR48081:SF8">
    <property type="entry name" value="ALPHA_BETA HYDROLASE FOLD-3 DOMAIN-CONTAINING PROTEIN-RELATED"/>
    <property type="match status" value="1"/>
</dbReference>
<reference evidence="4" key="1">
    <citation type="journal article" date="2019" name="Int. J. Syst. Evol. Microbiol.">
        <title>The Global Catalogue of Microorganisms (GCM) 10K type strain sequencing project: providing services to taxonomists for standard genome sequencing and annotation.</title>
        <authorList>
            <consortium name="The Broad Institute Genomics Platform"/>
            <consortium name="The Broad Institute Genome Sequencing Center for Infectious Disease"/>
            <person name="Wu L."/>
            <person name="Ma J."/>
        </authorList>
    </citation>
    <scope>NUCLEOTIDE SEQUENCE [LARGE SCALE GENOMIC DNA]</scope>
    <source>
        <strain evidence="4">JCM 13518</strain>
    </source>
</reference>
<organism evidence="3 4">
    <name type="scientific">Aeromicrobium alkaliterrae</name>
    <dbReference type="NCBI Taxonomy" id="302168"/>
    <lineage>
        <taxon>Bacteria</taxon>
        <taxon>Bacillati</taxon>
        <taxon>Actinomycetota</taxon>
        <taxon>Actinomycetes</taxon>
        <taxon>Propionibacteriales</taxon>
        <taxon>Nocardioidaceae</taxon>
        <taxon>Aeromicrobium</taxon>
    </lineage>
</organism>
<dbReference type="Gene3D" id="3.40.50.1820">
    <property type="entry name" value="alpha/beta hydrolase"/>
    <property type="match status" value="1"/>
</dbReference>
<feature type="domain" description="Alpha/beta hydrolase fold-3" evidence="2">
    <location>
        <begin position="80"/>
        <end position="285"/>
    </location>
</feature>
<evidence type="ECO:0000313" key="4">
    <source>
        <dbReference type="Proteomes" id="UP001501057"/>
    </source>
</evidence>
<sequence length="320" mass="33910">MTISLDLVDPELRDAAAALPAVDRTDVPGARRIFAARFGTQSEPADDVTTHEVSCRSADGAAVTLRVYRPRDLRSDGAVYHVHGGGFILGNLAMSHPRNVEIAREAGCVVVAVDYRLAPEHPFPTPVDDVYAGLVWLFDHAEELGVERQRIVLHGVSAGACLAAGTTLLARERGGPDVRLQFLASPVLDDRLTSRSSGFARTPALTRTDLVACWSAYLGAGVPGADTVPPVAAPARETDLGGLPPAYIAVAEHDPLRDEGLAYAQALLAAGVPVELHLFPGTFHGSSGVVGAAISRRERAEEIAVLRRFVGTTPRQGDRP</sequence>
<dbReference type="RefSeq" id="WP_344199108.1">
    <property type="nucleotide sequence ID" value="NZ_BAAAME010000002.1"/>
</dbReference>
<evidence type="ECO:0000259" key="2">
    <source>
        <dbReference type="Pfam" id="PF07859"/>
    </source>
</evidence>
<evidence type="ECO:0000313" key="3">
    <source>
        <dbReference type="EMBL" id="GAA1734317.1"/>
    </source>
</evidence>
<dbReference type="Proteomes" id="UP001501057">
    <property type="component" value="Unassembled WGS sequence"/>
</dbReference>
<dbReference type="GO" id="GO:0016787">
    <property type="term" value="F:hydrolase activity"/>
    <property type="evidence" value="ECO:0007669"/>
    <property type="project" value="UniProtKB-KW"/>
</dbReference>
<evidence type="ECO:0000256" key="1">
    <source>
        <dbReference type="ARBA" id="ARBA00022801"/>
    </source>
</evidence>
<dbReference type="InterPro" id="IPR029058">
    <property type="entry name" value="AB_hydrolase_fold"/>
</dbReference>
<dbReference type="InterPro" id="IPR013094">
    <property type="entry name" value="AB_hydrolase_3"/>
</dbReference>
<name>A0ABP4VTE1_9ACTN</name>
<dbReference type="SUPFAM" id="SSF53474">
    <property type="entry name" value="alpha/beta-Hydrolases"/>
    <property type="match status" value="1"/>
</dbReference>
<protein>
    <submittedName>
        <fullName evidence="3">Alpha/beta hydrolase</fullName>
    </submittedName>
</protein>
<dbReference type="EMBL" id="BAAAME010000002">
    <property type="protein sequence ID" value="GAA1734317.1"/>
    <property type="molecule type" value="Genomic_DNA"/>
</dbReference>
<dbReference type="PANTHER" id="PTHR48081">
    <property type="entry name" value="AB HYDROLASE SUPERFAMILY PROTEIN C4A8.06C"/>
    <property type="match status" value="1"/>
</dbReference>